<keyword evidence="2" id="KW-1185">Reference proteome</keyword>
<dbReference type="Proteomes" id="UP001148629">
    <property type="component" value="Unassembled WGS sequence"/>
</dbReference>
<accession>A0ACC1SKQ0</accession>
<sequence>MRSVTEIRQDVSTQLINLTITSYLVFQALAPALFGDAADIVGRRPAFIVMFTVYTLANLGLALQNSHSALLVLRMVQSLGCSAAITVSYGVVADIATASDRGGLLGTAMIATNLGPAIAPVIGGGILSRAGWRWIFWFLMIAGALMLLLLALLLPETARSIVGNGSIIPKPWSRALLSGWRVESQANESQNTAQGSAMRT</sequence>
<comment type="caution">
    <text evidence="1">The sequence shown here is derived from an EMBL/GenBank/DDBJ whole genome shotgun (WGS) entry which is preliminary data.</text>
</comment>
<evidence type="ECO:0000313" key="2">
    <source>
        <dbReference type="Proteomes" id="UP001148629"/>
    </source>
</evidence>
<evidence type="ECO:0000313" key="1">
    <source>
        <dbReference type="EMBL" id="KAJ3541727.1"/>
    </source>
</evidence>
<organism evidence="1 2">
    <name type="scientific">Fusarium decemcellulare</name>
    <dbReference type="NCBI Taxonomy" id="57161"/>
    <lineage>
        <taxon>Eukaryota</taxon>
        <taxon>Fungi</taxon>
        <taxon>Dikarya</taxon>
        <taxon>Ascomycota</taxon>
        <taxon>Pezizomycotina</taxon>
        <taxon>Sordariomycetes</taxon>
        <taxon>Hypocreomycetidae</taxon>
        <taxon>Hypocreales</taxon>
        <taxon>Nectriaceae</taxon>
        <taxon>Fusarium</taxon>
        <taxon>Fusarium decemcellulare species complex</taxon>
    </lineage>
</organism>
<protein>
    <submittedName>
        <fullName evidence="1">Uncharacterized protein</fullName>
    </submittedName>
</protein>
<dbReference type="EMBL" id="JANRMS010000335">
    <property type="protein sequence ID" value="KAJ3541727.1"/>
    <property type="molecule type" value="Genomic_DNA"/>
</dbReference>
<proteinExistence type="predicted"/>
<gene>
    <name evidence="1" type="ORF">NM208_g4471</name>
</gene>
<reference evidence="1" key="1">
    <citation type="submission" date="2022-08" db="EMBL/GenBank/DDBJ databases">
        <title>Genome Sequence of Fusarium decemcellulare.</title>
        <authorList>
            <person name="Buettner E."/>
        </authorList>
    </citation>
    <scope>NUCLEOTIDE SEQUENCE</scope>
    <source>
        <strain evidence="1">Babe19</strain>
    </source>
</reference>
<name>A0ACC1SKQ0_9HYPO</name>